<keyword evidence="5" id="KW-0472">Membrane</keyword>
<feature type="compositionally biased region" description="Low complexity" evidence="4">
    <location>
        <begin position="13"/>
        <end position="24"/>
    </location>
</feature>
<dbReference type="PANTHER" id="PTHR19211">
    <property type="entry name" value="ATP-BINDING TRANSPORT PROTEIN-RELATED"/>
    <property type="match status" value="1"/>
</dbReference>
<keyword evidence="8" id="KW-1185">Reference proteome</keyword>
<dbReference type="SMART" id="SM00382">
    <property type="entry name" value="AAA"/>
    <property type="match status" value="2"/>
</dbReference>
<evidence type="ECO:0000256" key="2">
    <source>
        <dbReference type="ARBA" id="ARBA00022741"/>
    </source>
</evidence>
<dbReference type="SUPFAM" id="SSF81324">
    <property type="entry name" value="Voltage-gated potassium channels"/>
    <property type="match status" value="1"/>
</dbReference>
<evidence type="ECO:0000256" key="1">
    <source>
        <dbReference type="ARBA" id="ARBA00022737"/>
    </source>
</evidence>
<dbReference type="InterPro" id="IPR032781">
    <property type="entry name" value="ABC_tran_Xtn"/>
</dbReference>
<dbReference type="Gene3D" id="3.40.50.300">
    <property type="entry name" value="P-loop containing nucleotide triphosphate hydrolases"/>
    <property type="match status" value="2"/>
</dbReference>
<feature type="region of interest" description="Disordered" evidence="4">
    <location>
        <begin position="1"/>
        <end position="24"/>
    </location>
</feature>
<dbReference type="PROSITE" id="PS50893">
    <property type="entry name" value="ABC_TRANSPORTER_2"/>
    <property type="match status" value="1"/>
</dbReference>
<dbReference type="SUPFAM" id="SSF52540">
    <property type="entry name" value="P-loop containing nucleoside triphosphate hydrolases"/>
    <property type="match status" value="2"/>
</dbReference>
<feature type="compositionally biased region" description="Basic and acidic residues" evidence="4">
    <location>
        <begin position="1268"/>
        <end position="1294"/>
    </location>
</feature>
<dbReference type="InterPro" id="IPR017871">
    <property type="entry name" value="ABC_transporter-like_CS"/>
</dbReference>
<dbReference type="Gene3D" id="2.60.120.10">
    <property type="entry name" value="Jelly Rolls"/>
    <property type="match status" value="1"/>
</dbReference>
<keyword evidence="5" id="KW-0812">Transmembrane</keyword>
<feature type="compositionally biased region" description="Low complexity" evidence="4">
    <location>
        <begin position="627"/>
        <end position="638"/>
    </location>
</feature>
<keyword evidence="2" id="KW-0547">Nucleotide-binding</keyword>
<reference evidence="7 8" key="1">
    <citation type="journal article" date="2024" name="Nat. Commun.">
        <title>Phylogenomics reveals the evolutionary origins of lichenization in chlorophyte algae.</title>
        <authorList>
            <person name="Puginier C."/>
            <person name="Libourel C."/>
            <person name="Otte J."/>
            <person name="Skaloud P."/>
            <person name="Haon M."/>
            <person name="Grisel S."/>
            <person name="Petersen M."/>
            <person name="Berrin J.G."/>
            <person name="Delaux P.M."/>
            <person name="Dal Grande F."/>
            <person name="Keller J."/>
        </authorList>
    </citation>
    <scope>NUCLEOTIDE SEQUENCE [LARGE SCALE GENOMIC DNA]</scope>
    <source>
        <strain evidence="7 8">SAG 2043</strain>
    </source>
</reference>
<feature type="region of interest" description="Disordered" evidence="4">
    <location>
        <begin position="625"/>
        <end position="651"/>
    </location>
</feature>
<dbReference type="GO" id="GO:0005524">
    <property type="term" value="F:ATP binding"/>
    <property type="evidence" value="ECO:0007669"/>
    <property type="project" value="UniProtKB-KW"/>
</dbReference>
<accession>A0AAW1Q1V4</accession>
<dbReference type="GO" id="GO:0016887">
    <property type="term" value="F:ATP hydrolysis activity"/>
    <property type="evidence" value="ECO:0007669"/>
    <property type="project" value="InterPro"/>
</dbReference>
<evidence type="ECO:0000313" key="8">
    <source>
        <dbReference type="Proteomes" id="UP001489004"/>
    </source>
</evidence>
<dbReference type="InterPro" id="IPR027417">
    <property type="entry name" value="P-loop_NTPase"/>
</dbReference>
<dbReference type="CDD" id="cd03221">
    <property type="entry name" value="ABCF_EF-3"/>
    <property type="match status" value="1"/>
</dbReference>
<keyword evidence="3" id="KW-0067">ATP-binding</keyword>
<evidence type="ECO:0000256" key="5">
    <source>
        <dbReference type="SAM" id="Phobius"/>
    </source>
</evidence>
<feature type="transmembrane region" description="Helical" evidence="5">
    <location>
        <begin position="369"/>
        <end position="391"/>
    </location>
</feature>
<feature type="transmembrane region" description="Helical" evidence="5">
    <location>
        <begin position="203"/>
        <end position="222"/>
    </location>
</feature>
<evidence type="ECO:0000313" key="7">
    <source>
        <dbReference type="EMBL" id="KAK9814109.1"/>
    </source>
</evidence>
<dbReference type="InterPro" id="IPR003593">
    <property type="entry name" value="AAA+_ATPase"/>
</dbReference>
<dbReference type="Pfam" id="PF00005">
    <property type="entry name" value="ABC_tran"/>
    <property type="match status" value="2"/>
</dbReference>
<dbReference type="InterPro" id="IPR050611">
    <property type="entry name" value="ABCF"/>
</dbReference>
<dbReference type="Gene3D" id="1.10.287.630">
    <property type="entry name" value="Helix hairpin bin"/>
    <property type="match status" value="1"/>
</dbReference>
<dbReference type="Pfam" id="PF07885">
    <property type="entry name" value="Ion_trans_2"/>
    <property type="match status" value="1"/>
</dbReference>
<proteinExistence type="predicted"/>
<organism evidence="7 8">
    <name type="scientific">[Myrmecia] bisecta</name>
    <dbReference type="NCBI Taxonomy" id="41462"/>
    <lineage>
        <taxon>Eukaryota</taxon>
        <taxon>Viridiplantae</taxon>
        <taxon>Chlorophyta</taxon>
        <taxon>core chlorophytes</taxon>
        <taxon>Trebouxiophyceae</taxon>
        <taxon>Trebouxiales</taxon>
        <taxon>Trebouxiaceae</taxon>
        <taxon>Myrmecia</taxon>
    </lineage>
</organism>
<protein>
    <recommendedName>
        <fullName evidence="6">ABC transporter domain-containing protein</fullName>
    </recommendedName>
</protein>
<gene>
    <name evidence="7" type="ORF">WJX72_000796</name>
</gene>
<dbReference type="Proteomes" id="UP001489004">
    <property type="component" value="Unassembled WGS sequence"/>
</dbReference>
<dbReference type="InterPro" id="IPR014710">
    <property type="entry name" value="RmlC-like_jellyroll"/>
</dbReference>
<dbReference type="PANTHER" id="PTHR19211:SF133">
    <property type="entry name" value="ABC TRANSPORTER FAMILY PROTEIN"/>
    <property type="match status" value="1"/>
</dbReference>
<keyword evidence="1" id="KW-0677">Repeat</keyword>
<feature type="transmembrane region" description="Helical" evidence="5">
    <location>
        <begin position="120"/>
        <end position="143"/>
    </location>
</feature>
<evidence type="ECO:0000256" key="4">
    <source>
        <dbReference type="SAM" id="MobiDB-lite"/>
    </source>
</evidence>
<name>A0AAW1Q1V4_9CHLO</name>
<dbReference type="SUPFAM" id="SSF51206">
    <property type="entry name" value="cAMP-binding domain-like"/>
    <property type="match status" value="1"/>
</dbReference>
<comment type="caution">
    <text evidence="7">The sequence shown here is derived from an EMBL/GenBank/DDBJ whole genome shotgun (WGS) entry which is preliminary data.</text>
</comment>
<evidence type="ECO:0000256" key="3">
    <source>
        <dbReference type="ARBA" id="ARBA00022840"/>
    </source>
</evidence>
<feature type="region of interest" description="Disordered" evidence="4">
    <location>
        <begin position="1254"/>
        <end position="1302"/>
    </location>
</feature>
<dbReference type="PROSITE" id="PS00211">
    <property type="entry name" value="ABC_TRANSPORTER_1"/>
    <property type="match status" value="2"/>
</dbReference>
<dbReference type="InterPro" id="IPR018490">
    <property type="entry name" value="cNMP-bd_dom_sf"/>
</dbReference>
<dbReference type="FunFam" id="3.40.50.300:FF:000011">
    <property type="entry name" value="Putative ABC transporter ATP-binding component"/>
    <property type="match status" value="1"/>
</dbReference>
<feature type="region of interest" description="Disordered" evidence="4">
    <location>
        <begin position="1216"/>
        <end position="1242"/>
    </location>
</feature>
<sequence>MPPPNQQTRDSRSPAAASAMRRISRLSTSAVRRTVAFLKPSGAEQFTEYVSRSVSLSRQDWERYSQRADPTCGMAEDVLYSAPSRKSGDHHVDEYPARDKGQRSIFGLPLLSPLSQFARVWASFVLTLDLTYVAFIVPITVAFQVSDLAFTWAGIVNLVAGAFYVVELVLGFHIGFVGTHALRRRVIMHGRAVAWYYMRHGTFFVDLITTVAWLGQVCVIFANAAHPVSLGAATPVFQALRVLRLIRFAAVMRRLFTSIGRSSTVLPRWLLPVGAAYFTHILYGGAVLLNLMGCIWNFVALQEGYNNTWVNHYVVFTREYDASGRGYLTPEECRQIHDSKLWLAGVYYITVTIGTIGFGDITPASSAEIIVSVVIQIIGICFFGIFLGAIADLLQSSSREGRRSSMFRGKIANVRRWMKKKQLPQRLREIITSYYGEVWVRQNEVEEESLVFYEMPFAIRAEIAWEQNQSMFQQLCLFQEVPDSLQAIVASLMTPHELGPGVEVCKARQAATCFWLLHEGSIAAVWDYAKEVVLAAPAVIATPSILDSHPAGDQAWPCSYRTMTACTLWQLNLADVAPLLQLRADVNSSLQQSFREWEMLFMHQLAFARLHSALSGPAAKVSGNPIAAEDAGGAAPEAPEARTGSAGRQEAAIPQHAPSMAGLQELLWQLRTGIAELQRTSSRLAAPGQRWGLVGANGAGKTTLLKALWGLEKVDAGKLVIAENVALGYLSQTAVSGSERTVWDECKSAMTPLVEAEAALERAAQAVTDGVAGGAMMLAHAQDLFEAAGGYNCDKLIANVLTGLGFNKADWLRPCSSFSGGWQMRIGLASLLCGPAGQSATSGDTSGLLLLDEPTNHLDRSACSWLATFLRNSSGGVIIVSHDEALLEEACDCIVEVRGQKLHQYVGSYSEFISQRKLRDAQAAAAAAAQAAKIAKLEEFVNRFGAKASKASQAQSRAKQLDKMRDEFVPAAAPTGDGPGDARKVRLVLPPAPPCHHDLLKMEGATVGWGRPDQDPGAAPLLTDLNLKISRGQRVLVVGPNGAGKSSLLKAISGVLPLWSGQLTLGEGAQARVFSQDLAKDLPIGKAALDYVLEKAREVDVTITLERGRKALGSLGLSGSMALQKIGELSGGEKARVALAAFSLIPSNLLLLDEASNHLDAQTITALTTALQEFKGAIFAITHNQAFAASLNATHILRVENGTAHMSHNTGLSAADFEHSTERSSPAPARAPDKQQSRKARAAVMVAEPVPVVQTAEAVQPVAAPLSRMDRMKAKKDSKAAAKASKYDRKEKGKGAKGKAKR</sequence>
<dbReference type="Gene3D" id="1.10.287.70">
    <property type="match status" value="1"/>
</dbReference>
<feature type="transmembrane region" description="Helical" evidence="5">
    <location>
        <begin position="149"/>
        <end position="182"/>
    </location>
</feature>
<dbReference type="EMBL" id="JALJOR010000007">
    <property type="protein sequence ID" value="KAK9814109.1"/>
    <property type="molecule type" value="Genomic_DNA"/>
</dbReference>
<dbReference type="InterPro" id="IPR013099">
    <property type="entry name" value="K_chnl_dom"/>
</dbReference>
<dbReference type="Pfam" id="PF12848">
    <property type="entry name" value="ABC_tran_Xtn"/>
    <property type="match status" value="1"/>
</dbReference>
<evidence type="ECO:0000259" key="6">
    <source>
        <dbReference type="PROSITE" id="PS50893"/>
    </source>
</evidence>
<dbReference type="InterPro" id="IPR003439">
    <property type="entry name" value="ABC_transporter-like_ATP-bd"/>
</dbReference>
<feature type="transmembrane region" description="Helical" evidence="5">
    <location>
        <begin position="269"/>
        <end position="299"/>
    </location>
</feature>
<keyword evidence="5" id="KW-1133">Transmembrane helix</keyword>
<feature type="domain" description="ABC transporter" evidence="6">
    <location>
        <begin position="1000"/>
        <end position="1226"/>
    </location>
</feature>